<dbReference type="InterPro" id="IPR036615">
    <property type="entry name" value="Mur_ligase_C_dom_sf"/>
</dbReference>
<feature type="domain" description="Mur ligase C-terminal" evidence="13">
    <location>
        <begin position="325"/>
        <end position="451"/>
    </location>
</feature>
<keyword evidence="6 10" id="KW-0133">Cell shape</keyword>
<dbReference type="SUPFAM" id="SSF53244">
    <property type="entry name" value="MurD-like peptide ligases, peptide-binding domain"/>
    <property type="match status" value="1"/>
</dbReference>
<dbReference type="Pfam" id="PF01225">
    <property type="entry name" value="Mur_ligase"/>
    <property type="match status" value="1"/>
</dbReference>
<keyword evidence="7 10" id="KW-0573">Peptidoglycan synthesis</keyword>
<sequence>MRPVTAQWVANAVGGELVAEVDTRITSVEKDTRQITHGALYAAFIGERVDGHDYVADAVEAGAVVSLVSRPVAAPHILVDDVQTALGALARAYLALLRAEGDLTVVGITGSNGKTSTKDLLAQILPDVVAPVGSYNNEIGLPLTVLRADDSTRHLVLEMGASAPGDLSYLTRIAPLDIAVVLTVGTAHLGGYGSPDALAEEKASLLDGLVPGGTAILNADDPRVLSMASRASLGEDGRRVRLFGLEGQGPSLDLAAVGLELDHGRARFTLRASDPELGGPELTLRLIGAHHATNALAAASVASVCGMPLDQIASLLEAAGPLSPHRMALTERADGVRILDDAYNASPESMRAALRALKEVAQGGRSIAVVGEMREMGEASVAAHEEIGLDAVRLRLDHLLVVGEGARPAYVSAVREGSWGDEAGYAATIDEARAVLAEMLRPGDTVLVKASQGSGLWRLADDLLEESA</sequence>
<organism evidence="15 16">
    <name type="scientific">Demequina zhanjiangensis</name>
    <dbReference type="NCBI Taxonomy" id="3051659"/>
    <lineage>
        <taxon>Bacteria</taxon>
        <taxon>Bacillati</taxon>
        <taxon>Actinomycetota</taxon>
        <taxon>Actinomycetes</taxon>
        <taxon>Micrococcales</taxon>
        <taxon>Demequinaceae</taxon>
        <taxon>Demequina</taxon>
    </lineage>
</organism>
<dbReference type="InterPro" id="IPR051046">
    <property type="entry name" value="MurCDEF_CellWall_CoF430Synth"/>
</dbReference>
<keyword evidence="9 10" id="KW-0961">Cell wall biogenesis/degradation</keyword>
<keyword evidence="4 10" id="KW-0547">Nucleotide-binding</keyword>
<evidence type="ECO:0000256" key="4">
    <source>
        <dbReference type="ARBA" id="ARBA00022741"/>
    </source>
</evidence>
<feature type="domain" description="Mur ligase central" evidence="14">
    <location>
        <begin position="108"/>
        <end position="302"/>
    </location>
</feature>
<dbReference type="InterPro" id="IPR004101">
    <property type="entry name" value="Mur_ligase_C"/>
</dbReference>
<comment type="similarity">
    <text evidence="10">Belongs to the MurCDEF family. MurF subfamily.</text>
</comment>
<accession>A0ABT8G3L8</accession>
<dbReference type="Pfam" id="PF02875">
    <property type="entry name" value="Mur_ligase_C"/>
    <property type="match status" value="1"/>
</dbReference>
<feature type="domain" description="Mur ligase N-terminal catalytic" evidence="12">
    <location>
        <begin position="25"/>
        <end position="92"/>
    </location>
</feature>
<evidence type="ECO:0000256" key="6">
    <source>
        <dbReference type="ARBA" id="ARBA00022960"/>
    </source>
</evidence>
<keyword evidence="8 10" id="KW-0131">Cell cycle</keyword>
<dbReference type="InterPro" id="IPR036565">
    <property type="entry name" value="Mur-like_cat_sf"/>
</dbReference>
<gene>
    <name evidence="10 15" type="primary">murF</name>
    <name evidence="15" type="ORF">QQX04_11745</name>
</gene>
<keyword evidence="16" id="KW-1185">Reference proteome</keyword>
<evidence type="ECO:0000259" key="14">
    <source>
        <dbReference type="Pfam" id="PF08245"/>
    </source>
</evidence>
<comment type="caution">
    <text evidence="15">The sequence shown here is derived from an EMBL/GenBank/DDBJ whole genome shotgun (WGS) entry which is preliminary data.</text>
</comment>
<dbReference type="InterPro" id="IPR005863">
    <property type="entry name" value="UDP-N-AcMur_synth"/>
</dbReference>
<dbReference type="HAMAP" id="MF_02019">
    <property type="entry name" value="MurF"/>
    <property type="match status" value="1"/>
</dbReference>
<dbReference type="Pfam" id="PF08245">
    <property type="entry name" value="Mur_ligase_M"/>
    <property type="match status" value="1"/>
</dbReference>
<protein>
    <recommendedName>
        <fullName evidence="10 11">UDP-N-acetylmuramoyl-tripeptide--D-alanyl-D-alanine ligase</fullName>
        <ecNumber evidence="10 11">6.3.2.10</ecNumber>
    </recommendedName>
    <alternativeName>
        <fullName evidence="10">D-alanyl-D-alanine-adding enzyme</fullName>
    </alternativeName>
</protein>
<keyword evidence="2 10" id="KW-0436">Ligase</keyword>
<evidence type="ECO:0000256" key="9">
    <source>
        <dbReference type="ARBA" id="ARBA00023316"/>
    </source>
</evidence>
<evidence type="ECO:0000256" key="3">
    <source>
        <dbReference type="ARBA" id="ARBA00022618"/>
    </source>
</evidence>
<dbReference type="EMBL" id="JAUHPV010000007">
    <property type="protein sequence ID" value="MDN4473667.1"/>
    <property type="molecule type" value="Genomic_DNA"/>
</dbReference>
<keyword evidence="3 10" id="KW-0132">Cell division</keyword>
<evidence type="ECO:0000259" key="13">
    <source>
        <dbReference type="Pfam" id="PF02875"/>
    </source>
</evidence>
<name>A0ABT8G3L8_9MICO</name>
<keyword evidence="5 10" id="KW-0067">ATP-binding</keyword>
<evidence type="ECO:0000256" key="11">
    <source>
        <dbReference type="RuleBase" id="RU004136"/>
    </source>
</evidence>
<evidence type="ECO:0000256" key="7">
    <source>
        <dbReference type="ARBA" id="ARBA00022984"/>
    </source>
</evidence>
<comment type="function">
    <text evidence="10 11">Involved in cell wall formation. Catalyzes the final step in the synthesis of UDP-N-acetylmuramoyl-pentapeptide, the precursor of murein.</text>
</comment>
<proteinExistence type="inferred from homology"/>
<dbReference type="InterPro" id="IPR035911">
    <property type="entry name" value="MurE/MurF_N"/>
</dbReference>
<dbReference type="Proteomes" id="UP001172738">
    <property type="component" value="Unassembled WGS sequence"/>
</dbReference>
<evidence type="ECO:0000313" key="15">
    <source>
        <dbReference type="EMBL" id="MDN4473667.1"/>
    </source>
</evidence>
<dbReference type="PANTHER" id="PTHR43024:SF1">
    <property type="entry name" value="UDP-N-ACETYLMURAMOYL-TRIPEPTIDE--D-ALANYL-D-ALANINE LIGASE"/>
    <property type="match status" value="1"/>
</dbReference>
<evidence type="ECO:0000256" key="8">
    <source>
        <dbReference type="ARBA" id="ARBA00023306"/>
    </source>
</evidence>
<dbReference type="InterPro" id="IPR013221">
    <property type="entry name" value="Mur_ligase_cen"/>
</dbReference>
<dbReference type="SUPFAM" id="SSF63418">
    <property type="entry name" value="MurE/MurF N-terminal domain"/>
    <property type="match status" value="1"/>
</dbReference>
<keyword evidence="1 10" id="KW-0963">Cytoplasm</keyword>
<evidence type="ECO:0000256" key="10">
    <source>
        <dbReference type="HAMAP-Rule" id="MF_02019"/>
    </source>
</evidence>
<dbReference type="GO" id="GO:0047480">
    <property type="term" value="F:UDP-N-acetylmuramoyl-tripeptide-D-alanyl-D-alanine ligase activity"/>
    <property type="evidence" value="ECO:0007669"/>
    <property type="project" value="UniProtKB-EC"/>
</dbReference>
<dbReference type="Gene3D" id="3.40.1390.10">
    <property type="entry name" value="MurE/MurF, N-terminal domain"/>
    <property type="match status" value="1"/>
</dbReference>
<feature type="binding site" evidence="10">
    <location>
        <begin position="110"/>
        <end position="116"/>
    </location>
    <ligand>
        <name>ATP</name>
        <dbReference type="ChEBI" id="CHEBI:30616"/>
    </ligand>
</feature>
<dbReference type="EC" id="6.3.2.10" evidence="10 11"/>
<dbReference type="SUPFAM" id="SSF53623">
    <property type="entry name" value="MurD-like peptide ligases, catalytic domain"/>
    <property type="match status" value="1"/>
</dbReference>
<comment type="pathway">
    <text evidence="10 11">Cell wall biogenesis; peptidoglycan biosynthesis.</text>
</comment>
<dbReference type="NCBIfam" id="TIGR01143">
    <property type="entry name" value="murF"/>
    <property type="match status" value="1"/>
</dbReference>
<reference evidence="15" key="1">
    <citation type="submission" date="2023-06" db="EMBL/GenBank/DDBJ databases">
        <title>SYSU T00b26.</title>
        <authorList>
            <person name="Gao L."/>
            <person name="Fang B.-Z."/>
            <person name="Li W.-J."/>
        </authorList>
    </citation>
    <scope>NUCLEOTIDE SEQUENCE</scope>
    <source>
        <strain evidence="15">SYSU T00b26</strain>
    </source>
</reference>
<dbReference type="Gene3D" id="3.90.190.20">
    <property type="entry name" value="Mur ligase, C-terminal domain"/>
    <property type="match status" value="1"/>
</dbReference>
<evidence type="ECO:0000259" key="12">
    <source>
        <dbReference type="Pfam" id="PF01225"/>
    </source>
</evidence>
<dbReference type="Gene3D" id="3.40.1190.10">
    <property type="entry name" value="Mur-like, catalytic domain"/>
    <property type="match status" value="1"/>
</dbReference>
<evidence type="ECO:0000313" key="16">
    <source>
        <dbReference type="Proteomes" id="UP001172738"/>
    </source>
</evidence>
<evidence type="ECO:0000256" key="1">
    <source>
        <dbReference type="ARBA" id="ARBA00022490"/>
    </source>
</evidence>
<dbReference type="PANTHER" id="PTHR43024">
    <property type="entry name" value="UDP-N-ACETYLMURAMOYL-TRIPEPTIDE--D-ALANYL-D-ALANINE LIGASE"/>
    <property type="match status" value="1"/>
</dbReference>
<dbReference type="InterPro" id="IPR000713">
    <property type="entry name" value="Mur_ligase_N"/>
</dbReference>
<comment type="catalytic activity">
    <reaction evidence="10 11">
        <text>D-alanyl-D-alanine + UDP-N-acetyl-alpha-D-muramoyl-L-alanyl-gamma-D-glutamyl-meso-2,6-diaminopimelate + ATP = UDP-N-acetyl-alpha-D-muramoyl-L-alanyl-gamma-D-glutamyl-meso-2,6-diaminopimeloyl-D-alanyl-D-alanine + ADP + phosphate + H(+)</text>
        <dbReference type="Rhea" id="RHEA:28374"/>
        <dbReference type="ChEBI" id="CHEBI:15378"/>
        <dbReference type="ChEBI" id="CHEBI:30616"/>
        <dbReference type="ChEBI" id="CHEBI:43474"/>
        <dbReference type="ChEBI" id="CHEBI:57822"/>
        <dbReference type="ChEBI" id="CHEBI:61386"/>
        <dbReference type="ChEBI" id="CHEBI:83905"/>
        <dbReference type="ChEBI" id="CHEBI:456216"/>
        <dbReference type="EC" id="6.3.2.10"/>
    </reaction>
</comment>
<evidence type="ECO:0000256" key="5">
    <source>
        <dbReference type="ARBA" id="ARBA00022840"/>
    </source>
</evidence>
<comment type="subcellular location">
    <subcellularLocation>
        <location evidence="10 11">Cytoplasm</location>
    </subcellularLocation>
</comment>
<evidence type="ECO:0000256" key="2">
    <source>
        <dbReference type="ARBA" id="ARBA00022598"/>
    </source>
</evidence>